<proteinExistence type="predicted"/>
<reference evidence="1 2" key="1">
    <citation type="submission" date="2018-03" db="EMBL/GenBank/DDBJ databases">
        <title>The ancient ancestry and fast evolution of plastids.</title>
        <authorList>
            <person name="Moore K.R."/>
            <person name="Magnabosco C."/>
            <person name="Momper L."/>
            <person name="Gold D.A."/>
            <person name="Bosak T."/>
            <person name="Fournier G.P."/>
        </authorList>
    </citation>
    <scope>NUCLEOTIDE SEQUENCE [LARGE SCALE GENOMIC DNA]</scope>
    <source>
        <strain evidence="1 2">CCALA 016</strain>
    </source>
</reference>
<dbReference type="InterPro" id="IPR021256">
    <property type="entry name" value="DUF2808"/>
</dbReference>
<dbReference type="EMBL" id="PXOH01000035">
    <property type="protein sequence ID" value="PSF32921.1"/>
    <property type="molecule type" value="Genomic_DNA"/>
</dbReference>
<reference evidence="1 2" key="2">
    <citation type="submission" date="2018-03" db="EMBL/GenBank/DDBJ databases">
        <authorList>
            <person name="Keele B.F."/>
        </authorList>
    </citation>
    <scope>NUCLEOTIDE SEQUENCE [LARGE SCALE GENOMIC DNA]</scope>
    <source>
        <strain evidence="1 2">CCALA 016</strain>
    </source>
</reference>
<organism evidence="1 2">
    <name type="scientific">Aphanothece hegewaldii CCALA 016</name>
    <dbReference type="NCBI Taxonomy" id="2107694"/>
    <lineage>
        <taxon>Bacteria</taxon>
        <taxon>Bacillati</taxon>
        <taxon>Cyanobacteriota</taxon>
        <taxon>Cyanophyceae</taxon>
        <taxon>Oscillatoriophycideae</taxon>
        <taxon>Chroococcales</taxon>
        <taxon>Aphanothecaceae</taxon>
        <taxon>Aphanothece</taxon>
    </lineage>
</organism>
<accession>A0A2T1LSQ4</accession>
<dbReference type="Pfam" id="PF10989">
    <property type="entry name" value="DUF2808"/>
    <property type="match status" value="1"/>
</dbReference>
<name>A0A2T1LSQ4_9CHRO</name>
<keyword evidence="2" id="KW-1185">Reference proteome</keyword>
<sequence length="159" mass="17402">MSRILIQSASIILAITVLNPPAYGNQNSNLAASPSIVGAVQFPKRKLSYVRHTIRIEVPEDSKAISQLKISVPPGLTVSNNITIHDESEENITADISVAERMIIISFSQPITPKNRLEINMNGVRISGASNVFTYRVIAKLVDIEPELNLGIAEIRTSR</sequence>
<dbReference type="OrthoDB" id="423143at2"/>
<dbReference type="AlphaFoldDB" id="A0A2T1LSQ4"/>
<dbReference type="RefSeq" id="WP_106458876.1">
    <property type="nucleotide sequence ID" value="NZ_PXOH01000035.1"/>
</dbReference>
<dbReference type="Proteomes" id="UP000239001">
    <property type="component" value="Unassembled WGS sequence"/>
</dbReference>
<evidence type="ECO:0000313" key="1">
    <source>
        <dbReference type="EMBL" id="PSF32921.1"/>
    </source>
</evidence>
<evidence type="ECO:0008006" key="3">
    <source>
        <dbReference type="Google" id="ProtNLM"/>
    </source>
</evidence>
<protein>
    <recommendedName>
        <fullName evidence="3">DUF2808 domain-containing protein</fullName>
    </recommendedName>
</protein>
<evidence type="ECO:0000313" key="2">
    <source>
        <dbReference type="Proteomes" id="UP000239001"/>
    </source>
</evidence>
<comment type="caution">
    <text evidence="1">The sequence shown here is derived from an EMBL/GenBank/DDBJ whole genome shotgun (WGS) entry which is preliminary data.</text>
</comment>
<gene>
    <name evidence="1" type="ORF">C7H19_20985</name>
</gene>